<proteinExistence type="predicted"/>
<accession>A0ACB7CAQ8</accession>
<gene>
    <name evidence="1" type="ORF">PORY_001958</name>
</gene>
<sequence length="138" mass="16054">MSQYQNSNEKLNKEEQIKRTLREFYKLDTPTQFVTQLPNLDEDDFDIEQYEKDAMNSDPQTLLNIENTLIQEIRSLESEKKMLVYDNYTKLLSVANTMKTNSEPMKSVITMLEPTLAHIGTLSTSLNQSLIKKETKDI</sequence>
<dbReference type="Proteomes" id="UP000768646">
    <property type="component" value="Unassembled WGS sequence"/>
</dbReference>
<keyword evidence="2" id="KW-1185">Reference proteome</keyword>
<name>A0ACB7CAQ8_9ASCO</name>
<evidence type="ECO:0000313" key="2">
    <source>
        <dbReference type="Proteomes" id="UP000768646"/>
    </source>
</evidence>
<dbReference type="EMBL" id="JABTEG010000007">
    <property type="protein sequence ID" value="KAG4304565.1"/>
    <property type="molecule type" value="Genomic_DNA"/>
</dbReference>
<reference evidence="1 2" key="1">
    <citation type="journal article" date="2021" name="Commun. Biol.">
        <title>Genomic insights into the host specific adaptation of the Pneumocystis genus.</title>
        <authorList>
            <person name="Cisse O.H."/>
            <person name="Ma L."/>
            <person name="Dekker J.P."/>
            <person name="Khil P.P."/>
            <person name="Youn J.-H."/>
            <person name="Brenchley J.M."/>
            <person name="Blair R."/>
            <person name="Pahar B."/>
            <person name="Chabe M."/>
            <person name="Van Rompay K.K.A."/>
            <person name="Keesler R."/>
            <person name="Sukura A."/>
            <person name="Hirsch V."/>
            <person name="Kutty G."/>
            <person name="Liu Y."/>
            <person name="Peng L."/>
            <person name="Chen J."/>
            <person name="Song J."/>
            <person name="Weissenbacher-Lang C."/>
            <person name="Xu J."/>
            <person name="Upham N.S."/>
            <person name="Stajich J.E."/>
            <person name="Cuomo C.A."/>
            <person name="Cushion M.T."/>
            <person name="Kovacs J.A."/>
        </authorList>
    </citation>
    <scope>NUCLEOTIDE SEQUENCE [LARGE SCALE GENOMIC DNA]</scope>
    <source>
        <strain evidence="1 2">RABM</strain>
    </source>
</reference>
<comment type="caution">
    <text evidence="1">The sequence shown here is derived from an EMBL/GenBank/DDBJ whole genome shotgun (WGS) entry which is preliminary data.</text>
</comment>
<evidence type="ECO:0000313" key="1">
    <source>
        <dbReference type="EMBL" id="KAG4304565.1"/>
    </source>
</evidence>
<organism evidence="1 2">
    <name type="scientific">Pneumocystis oryctolagi</name>
    <dbReference type="NCBI Taxonomy" id="42067"/>
    <lineage>
        <taxon>Eukaryota</taxon>
        <taxon>Fungi</taxon>
        <taxon>Dikarya</taxon>
        <taxon>Ascomycota</taxon>
        <taxon>Taphrinomycotina</taxon>
        <taxon>Pneumocystomycetes</taxon>
        <taxon>Pneumocystaceae</taxon>
        <taxon>Pneumocystis</taxon>
    </lineage>
</organism>
<protein>
    <submittedName>
        <fullName evidence="1">Uncharacterized protein</fullName>
    </submittedName>
</protein>